<dbReference type="GO" id="GO:0016705">
    <property type="term" value="F:oxidoreductase activity, acting on paired donors, with incorporation or reduction of molecular oxygen"/>
    <property type="evidence" value="ECO:0007669"/>
    <property type="project" value="InterPro"/>
</dbReference>
<dbReference type="Pfam" id="PF00067">
    <property type="entry name" value="p450"/>
    <property type="match status" value="1"/>
</dbReference>
<keyword evidence="5" id="KW-1185">Reference proteome</keyword>
<proteinExistence type="inferred from homology"/>
<dbReference type="InterPro" id="IPR036396">
    <property type="entry name" value="Cyt_P450_sf"/>
</dbReference>
<organism evidence="4 5">
    <name type="scientific">Eragrostis curvula</name>
    <name type="common">weeping love grass</name>
    <dbReference type="NCBI Taxonomy" id="38414"/>
    <lineage>
        <taxon>Eukaryota</taxon>
        <taxon>Viridiplantae</taxon>
        <taxon>Streptophyta</taxon>
        <taxon>Embryophyta</taxon>
        <taxon>Tracheophyta</taxon>
        <taxon>Spermatophyta</taxon>
        <taxon>Magnoliopsida</taxon>
        <taxon>Liliopsida</taxon>
        <taxon>Poales</taxon>
        <taxon>Poaceae</taxon>
        <taxon>PACMAD clade</taxon>
        <taxon>Chloridoideae</taxon>
        <taxon>Eragrostideae</taxon>
        <taxon>Eragrostidinae</taxon>
        <taxon>Eragrostis</taxon>
    </lineage>
</organism>
<dbReference type="GO" id="GO:0004497">
    <property type="term" value="F:monooxygenase activity"/>
    <property type="evidence" value="ECO:0007669"/>
    <property type="project" value="InterPro"/>
</dbReference>
<feature type="non-terminal residue" evidence="4">
    <location>
        <position position="1"/>
    </location>
</feature>
<evidence type="ECO:0000313" key="4">
    <source>
        <dbReference type="EMBL" id="TVU29578.1"/>
    </source>
</evidence>
<dbReference type="InterPro" id="IPR002401">
    <property type="entry name" value="Cyt_P450_E_grp-I"/>
</dbReference>
<dbReference type="EMBL" id="RWGY01000011">
    <property type="protein sequence ID" value="TVU29578.1"/>
    <property type="molecule type" value="Genomic_DNA"/>
</dbReference>
<dbReference type="PRINTS" id="PR00463">
    <property type="entry name" value="EP450I"/>
</dbReference>
<evidence type="ECO:0000313" key="5">
    <source>
        <dbReference type="Proteomes" id="UP000324897"/>
    </source>
</evidence>
<evidence type="ECO:0000256" key="3">
    <source>
        <dbReference type="ARBA" id="ARBA00023004"/>
    </source>
</evidence>
<comment type="similarity">
    <text evidence="1">Belongs to the cytochrome P450 family.</text>
</comment>
<accession>A0A5J9V280</accession>
<dbReference type="GO" id="GO:0020037">
    <property type="term" value="F:heme binding"/>
    <property type="evidence" value="ECO:0007669"/>
    <property type="project" value="InterPro"/>
</dbReference>
<sequence>LKTRDVSFSGRPRLLMVDRLFYGCNMALGPYGKYWREARRISVLHLFSARRTAAFGRVRAQEVAALLERVRAGARAARGVVNLSHMLICYSNAIVSRATFGNGNYRLDGDVGGEKLRHVLADLLELLAVPPVQEIAPWLWWVDRLTGRERRTRRTFEALDGLLERVIADHRRRRSGGRSVGDDHDHRDFVDVLLDVEETDKAGFKLETDNIKALILQDMFAAGTDSTYMVLEWAMAELINHPDVMQRLQEDIRGVVGVTGQISEDHLHELPYLKSVVAESLRLHSPASFLPRATTEDTELLGYHIPEGTRVLINSWAIGRDPVIWERAEEFVPERFVEAPVDYSKVGQDFRKLGASFLDMSEDYGLSVRRKAPLLLVANPWELKKRPRSCSTPEPLVPRCHRAAEQAEKRAKRQRWGIGD</sequence>
<evidence type="ECO:0000256" key="1">
    <source>
        <dbReference type="ARBA" id="ARBA00010617"/>
    </source>
</evidence>
<evidence type="ECO:0000256" key="2">
    <source>
        <dbReference type="ARBA" id="ARBA00022723"/>
    </source>
</evidence>
<dbReference type="PANTHER" id="PTHR47955:SF15">
    <property type="entry name" value="CYTOCHROME P450 71A2-LIKE"/>
    <property type="match status" value="1"/>
</dbReference>
<dbReference type="Gene3D" id="1.10.630.10">
    <property type="entry name" value="Cytochrome P450"/>
    <property type="match status" value="1"/>
</dbReference>
<dbReference type="SUPFAM" id="SSF48264">
    <property type="entry name" value="Cytochrome P450"/>
    <property type="match status" value="1"/>
</dbReference>
<name>A0A5J9V280_9POAL</name>
<keyword evidence="2" id="KW-0479">Metal-binding</keyword>
<dbReference type="Proteomes" id="UP000324897">
    <property type="component" value="Chromosome 1"/>
</dbReference>
<comment type="caution">
    <text evidence="4">The sequence shown here is derived from an EMBL/GenBank/DDBJ whole genome shotgun (WGS) entry which is preliminary data.</text>
</comment>
<reference evidence="4 5" key="1">
    <citation type="journal article" date="2019" name="Sci. Rep.">
        <title>A high-quality genome of Eragrostis curvula grass provides insights into Poaceae evolution and supports new strategies to enhance forage quality.</title>
        <authorList>
            <person name="Carballo J."/>
            <person name="Santos B.A.C.M."/>
            <person name="Zappacosta D."/>
            <person name="Garbus I."/>
            <person name="Selva J.P."/>
            <person name="Gallo C.A."/>
            <person name="Diaz A."/>
            <person name="Albertini E."/>
            <person name="Caccamo M."/>
            <person name="Echenique V."/>
        </authorList>
    </citation>
    <scope>NUCLEOTIDE SEQUENCE [LARGE SCALE GENOMIC DNA]</scope>
    <source>
        <strain evidence="5">cv. Victoria</strain>
        <tissue evidence="4">Leaf</tissue>
    </source>
</reference>
<evidence type="ECO:0008006" key="6">
    <source>
        <dbReference type="Google" id="ProtNLM"/>
    </source>
</evidence>
<dbReference type="AlphaFoldDB" id="A0A5J9V280"/>
<dbReference type="PANTHER" id="PTHR47955">
    <property type="entry name" value="CYTOCHROME P450 FAMILY 71 PROTEIN"/>
    <property type="match status" value="1"/>
</dbReference>
<keyword evidence="3" id="KW-0408">Iron</keyword>
<dbReference type="OrthoDB" id="1470350at2759"/>
<protein>
    <recommendedName>
        <fullName evidence="6">Cytochrome P450</fullName>
    </recommendedName>
</protein>
<dbReference type="GO" id="GO:0005506">
    <property type="term" value="F:iron ion binding"/>
    <property type="evidence" value="ECO:0007669"/>
    <property type="project" value="InterPro"/>
</dbReference>
<gene>
    <name evidence="4" type="ORF">EJB05_21152</name>
</gene>
<dbReference type="InterPro" id="IPR001128">
    <property type="entry name" value="Cyt_P450"/>
</dbReference>